<evidence type="ECO:0000313" key="8">
    <source>
        <dbReference type="EMBL" id="KAJ3563965.1"/>
    </source>
</evidence>
<name>A0A9W8N9J9_9PEZI</name>
<evidence type="ECO:0000256" key="3">
    <source>
        <dbReference type="ARBA" id="ARBA00022741"/>
    </source>
</evidence>
<dbReference type="PROSITE" id="PS51158">
    <property type="entry name" value="ALPHA_KINASE"/>
    <property type="match status" value="1"/>
</dbReference>
<dbReference type="VEuPathDB" id="FungiDB:F4678DRAFT_486840"/>
<dbReference type="SUPFAM" id="SSF56112">
    <property type="entry name" value="Protein kinase-like (PK-like)"/>
    <property type="match status" value="1"/>
</dbReference>
<keyword evidence="9" id="KW-1185">Reference proteome</keyword>
<evidence type="ECO:0000256" key="4">
    <source>
        <dbReference type="ARBA" id="ARBA00022777"/>
    </source>
</evidence>
<dbReference type="EMBL" id="JANPWZ010001682">
    <property type="protein sequence ID" value="KAJ3563965.1"/>
    <property type="molecule type" value="Genomic_DNA"/>
</dbReference>
<keyword evidence="1" id="KW-0723">Serine/threonine-protein kinase</keyword>
<feature type="domain" description="Alpha-type protein kinase" evidence="7">
    <location>
        <begin position="1"/>
        <end position="213"/>
    </location>
</feature>
<evidence type="ECO:0000256" key="2">
    <source>
        <dbReference type="ARBA" id="ARBA00022679"/>
    </source>
</evidence>
<dbReference type="Gene3D" id="3.20.200.10">
    <property type="entry name" value="MHCK/EF2 kinase"/>
    <property type="match status" value="1"/>
</dbReference>
<dbReference type="SMART" id="SM00811">
    <property type="entry name" value="Alpha_kinase"/>
    <property type="match status" value="1"/>
</dbReference>
<keyword evidence="4" id="KW-0418">Kinase</keyword>
<accession>A0A9W8N9J9</accession>
<evidence type="ECO:0000259" key="7">
    <source>
        <dbReference type="PROSITE" id="PS51158"/>
    </source>
</evidence>
<dbReference type="PANTHER" id="PTHR45992:SF11">
    <property type="entry name" value="ALPHA-TYPE PROTEIN KINASE DOMAIN-CONTAINING PROTEIN"/>
    <property type="match status" value="1"/>
</dbReference>
<proteinExistence type="predicted"/>
<dbReference type="Pfam" id="PF02816">
    <property type="entry name" value="Alpha_kinase"/>
    <property type="match status" value="1"/>
</dbReference>
<protein>
    <recommendedName>
        <fullName evidence="7">Alpha-type protein kinase domain-containing protein</fullName>
    </recommendedName>
</protein>
<evidence type="ECO:0000256" key="6">
    <source>
        <dbReference type="ARBA" id="ARBA00023242"/>
    </source>
</evidence>
<dbReference type="VEuPathDB" id="FungiDB:F4678DRAFT_312826"/>
<keyword evidence="6" id="KW-0539">Nucleus</keyword>
<reference evidence="8" key="1">
    <citation type="submission" date="2022-07" db="EMBL/GenBank/DDBJ databases">
        <title>Genome Sequence of Xylaria arbuscula.</title>
        <authorList>
            <person name="Buettner E."/>
        </authorList>
    </citation>
    <scope>NUCLEOTIDE SEQUENCE</scope>
    <source>
        <strain evidence="8">VT107</strain>
    </source>
</reference>
<dbReference type="GO" id="GO:0005524">
    <property type="term" value="F:ATP binding"/>
    <property type="evidence" value="ECO:0007669"/>
    <property type="project" value="UniProtKB-KW"/>
</dbReference>
<dbReference type="Proteomes" id="UP001148614">
    <property type="component" value="Unassembled WGS sequence"/>
</dbReference>
<evidence type="ECO:0000256" key="5">
    <source>
        <dbReference type="ARBA" id="ARBA00022840"/>
    </source>
</evidence>
<sequence length="669" mass="74361">MSNSRTNNSTRARIDLSYLLASGTFKNVYAGRYTRGSRKGQGCVSKEFKTGSVYEDHYFKEEMNIIRRTQRIIDDWQDARIINRRVLLNTPAIWVQLDTGIKTLVEPMIENFEKFNSNSGWAPVTGNAWSEAMQALSHFSYHNSGGQLLLCDLQGGSYRNAYILSDPVIMSQLQTYGPTDLGKDGIRAFFHRHRCGRFCKEEWQKPKAQVTTMIPMLQGTTMTMVPAHLPTRPDRSPLTYVENGSGRSATAGFNELVQALSVLLYVTTIDPDLPARVLYSLFTVASRFCQDLVVYDSGTNPFRELIPMSQAYSYLHHIIIGVSAVHYYNAVRYATSERSPVAQTALIDALHARQIAIRELIALIEERRAGNRRGETQADQDALLATVLFFVNFTLIDSGRDGWKDHLTAAGRLLSIHGPSTPFSLLGEDEYQVQSHDPSPSTLDLASLSVAITPHKPLEVACEPLTACDYVTSDTVAYFIWNHAIQSLVSASPSVSSSPSLPSSRTLDYAAQPLTWDVSKVMRILSRTEANSYHSCPAHLMGIVLRVARITQYLKTSGSMSPVTAQMDAYLQLLKEAESFDVQAWATGVSTHISGILGNMSEHELRARCHIAATYRAAVCLYILLVAPGLPAEIRRRMRLRIGEPSSFPVVADDRGSGCDYLSPSFLYT</sequence>
<organism evidence="8 9">
    <name type="scientific">Xylaria arbuscula</name>
    <dbReference type="NCBI Taxonomy" id="114810"/>
    <lineage>
        <taxon>Eukaryota</taxon>
        <taxon>Fungi</taxon>
        <taxon>Dikarya</taxon>
        <taxon>Ascomycota</taxon>
        <taxon>Pezizomycotina</taxon>
        <taxon>Sordariomycetes</taxon>
        <taxon>Xylariomycetidae</taxon>
        <taxon>Xylariales</taxon>
        <taxon>Xylariaceae</taxon>
        <taxon>Xylaria</taxon>
    </lineage>
</organism>
<dbReference type="InterPro" id="IPR011009">
    <property type="entry name" value="Kinase-like_dom_sf"/>
</dbReference>
<comment type="caution">
    <text evidence="8">The sequence shown here is derived from an EMBL/GenBank/DDBJ whole genome shotgun (WGS) entry which is preliminary data.</text>
</comment>
<keyword evidence="3" id="KW-0547">Nucleotide-binding</keyword>
<dbReference type="PANTHER" id="PTHR45992">
    <property type="entry name" value="EUKARYOTIC ELONGATION FACTOR 2 KINASE-RELATED"/>
    <property type="match status" value="1"/>
</dbReference>
<dbReference type="InterPro" id="IPR021858">
    <property type="entry name" value="Fun_TF"/>
</dbReference>
<evidence type="ECO:0000256" key="1">
    <source>
        <dbReference type="ARBA" id="ARBA00022527"/>
    </source>
</evidence>
<dbReference type="GO" id="GO:0004674">
    <property type="term" value="F:protein serine/threonine kinase activity"/>
    <property type="evidence" value="ECO:0007669"/>
    <property type="project" value="UniProtKB-KW"/>
</dbReference>
<dbReference type="AlphaFoldDB" id="A0A9W8N9J9"/>
<keyword evidence="2" id="KW-0808">Transferase</keyword>
<dbReference type="InterPro" id="IPR004166">
    <property type="entry name" value="a-kinase_dom"/>
</dbReference>
<keyword evidence="5" id="KW-0067">ATP-binding</keyword>
<gene>
    <name evidence="8" type="ORF">NPX13_g8012</name>
</gene>
<evidence type="ECO:0000313" key="9">
    <source>
        <dbReference type="Proteomes" id="UP001148614"/>
    </source>
</evidence>
<dbReference type="InterPro" id="IPR051852">
    <property type="entry name" value="Alpha-type_PK"/>
</dbReference>
<dbReference type="Pfam" id="PF11951">
    <property type="entry name" value="Fungal_trans_2"/>
    <property type="match status" value="1"/>
</dbReference>